<evidence type="ECO:0000313" key="1">
    <source>
        <dbReference type="EMBL" id="SRX93049.1"/>
    </source>
</evidence>
<dbReference type="AlphaFoldDB" id="A0A375YW14"/>
<reference evidence="1 2" key="1">
    <citation type="submission" date="2018-05" db="EMBL/GenBank/DDBJ databases">
        <authorList>
            <consortium name="IHU Genomes"/>
        </authorList>
    </citation>
    <scope>NUCLEOTIDE SEQUENCE [LARGE SCALE GENOMIC DNA]</scope>
    <source>
        <strain evidence="1 2">P7336</strain>
    </source>
</reference>
<keyword evidence="2" id="KW-1185">Reference proteome</keyword>
<dbReference type="Proteomes" id="UP000252015">
    <property type="component" value="Unassembled WGS sequence"/>
</dbReference>
<sequence>MTHTYKVNVTRDGRWWMIDIPEIDQLTQARRINEIEDQARSLIAISTDTPLTDIDVDITIEVTGIGDIAKRARDINRRRCEALKATEEAQRETTHYIQQLMRAGITVRDAGTLLDFSPQRISQIVHSEHIDA</sequence>
<dbReference type="RefSeq" id="WP_084226558.1">
    <property type="nucleotide sequence ID" value="NZ_JACKUN010000037.1"/>
</dbReference>
<accession>A0A375YW14</accession>
<protein>
    <submittedName>
        <fullName evidence="1">Uncharacterized protein</fullName>
    </submittedName>
</protein>
<evidence type="ECO:0000313" key="2">
    <source>
        <dbReference type="Proteomes" id="UP000252015"/>
    </source>
</evidence>
<name>A0A375YW14_MYCSH</name>
<dbReference type="OrthoDB" id="5772641at2"/>
<dbReference type="EMBL" id="UEGW01000001">
    <property type="protein sequence ID" value="SRX93049.1"/>
    <property type="molecule type" value="Genomic_DNA"/>
</dbReference>
<organism evidence="1 2">
    <name type="scientific">Mycobacterium shimoidei</name>
    <dbReference type="NCBI Taxonomy" id="29313"/>
    <lineage>
        <taxon>Bacteria</taxon>
        <taxon>Bacillati</taxon>
        <taxon>Actinomycetota</taxon>
        <taxon>Actinomycetes</taxon>
        <taxon>Mycobacteriales</taxon>
        <taxon>Mycobacteriaceae</taxon>
        <taxon>Mycobacterium</taxon>
    </lineage>
</organism>
<gene>
    <name evidence="1" type="ORF">MSP7336_01281</name>
</gene>
<proteinExistence type="predicted"/>